<feature type="compositionally biased region" description="Basic residues" evidence="1">
    <location>
        <begin position="160"/>
        <end position="172"/>
    </location>
</feature>
<feature type="region of interest" description="Disordered" evidence="1">
    <location>
        <begin position="160"/>
        <end position="206"/>
    </location>
</feature>
<feature type="compositionally biased region" description="Basic residues" evidence="1">
    <location>
        <begin position="48"/>
        <end position="59"/>
    </location>
</feature>
<evidence type="ECO:0000256" key="1">
    <source>
        <dbReference type="SAM" id="MobiDB-lite"/>
    </source>
</evidence>
<protein>
    <recommendedName>
        <fullName evidence="4">Chromosome partitioning protein ParB</fullName>
    </recommendedName>
</protein>
<evidence type="ECO:0000313" key="2">
    <source>
        <dbReference type="EMBL" id="ABA48229.1"/>
    </source>
</evidence>
<dbReference type="Proteomes" id="UP000002700">
    <property type="component" value="Chromosome I"/>
</dbReference>
<dbReference type="Pfam" id="PF08857">
    <property type="entry name" value="ParBc_2"/>
    <property type="match status" value="1"/>
</dbReference>
<dbReference type="KEGG" id="bpm:BURPS1710b_1961"/>
<feature type="compositionally biased region" description="Basic and acidic residues" evidence="1">
    <location>
        <begin position="36"/>
        <end position="47"/>
    </location>
</feature>
<dbReference type="Gene3D" id="1.10.8.10">
    <property type="entry name" value="DNA helicase RuvA subunit, C-terminal domain"/>
    <property type="match status" value="1"/>
</dbReference>
<sequence length="443" mass="49345">MTDESGCASSLVVADTRNRPPVAAPAGARRSRRVHRDGSRSGRDAPHRRPVGRPRRAPPLRRAPDHARLSAGARLLVDLRKGAARPVRRLGAADSRLRRRRPRRRDRLAARACVMGARDRERSRAARRPACVRDGQAAAYRRRHRRSQQCIAERRAQARHAARRHRSGRHPVRAPPARARGSGRARLNARESEGGGPLGVRQRGTASRANFKGNTVLTRTAIPCIVADILFGSPIMTIGQDVHLIPAKLDALRPTQITVGYREVKAKRKHWKALGKKARKAAIESHWFPAVLGPGGDYFITDHHHLGLALLEEGVTEVKAMLLKDLSWLDETIFWRMMEHNQWVHPFGANGARHDYDHLPTSLVGLKDDPYRSLAGELRAAGGYAKDATPFSEFLWADFLRPRIALAQIRKEFAKALEAALGYAHTQEARYLPGWSGVIAAPR</sequence>
<proteinExistence type="predicted"/>
<organism evidence="2 3">
    <name type="scientific">Burkholderia pseudomallei (strain 1710b)</name>
    <dbReference type="NCBI Taxonomy" id="320372"/>
    <lineage>
        <taxon>Bacteria</taxon>
        <taxon>Pseudomonadati</taxon>
        <taxon>Pseudomonadota</taxon>
        <taxon>Betaproteobacteria</taxon>
        <taxon>Burkholderiales</taxon>
        <taxon>Burkholderiaceae</taxon>
        <taxon>Burkholderia</taxon>
        <taxon>pseudomallei group</taxon>
    </lineage>
</organism>
<feature type="region of interest" description="Disordered" evidence="1">
    <location>
        <begin position="1"/>
        <end position="66"/>
    </location>
</feature>
<evidence type="ECO:0000313" key="3">
    <source>
        <dbReference type="Proteomes" id="UP000002700"/>
    </source>
</evidence>
<feature type="compositionally biased region" description="Low complexity" evidence="1">
    <location>
        <begin position="19"/>
        <end position="28"/>
    </location>
</feature>
<dbReference type="InterPro" id="IPR036086">
    <property type="entry name" value="ParB/Sulfiredoxin_sf"/>
</dbReference>
<dbReference type="HOGENOM" id="CLU_617749_0_0_4"/>
<name>Q3JSU4_BURP1</name>
<evidence type="ECO:0008006" key="4">
    <source>
        <dbReference type="Google" id="ProtNLM"/>
    </source>
</evidence>
<feature type="compositionally biased region" description="Low complexity" evidence="1">
    <location>
        <begin position="175"/>
        <end position="186"/>
    </location>
</feature>
<dbReference type="CDD" id="cd16390">
    <property type="entry name" value="ParB_N_Srx_like"/>
    <property type="match status" value="1"/>
</dbReference>
<dbReference type="Gene3D" id="3.90.1530.10">
    <property type="entry name" value="Conserved hypothetical protein from pyrococcus furiosus pfu- 392566-001, ParB domain"/>
    <property type="match status" value="1"/>
</dbReference>
<dbReference type="EnsemblBacteria" id="ABA48229">
    <property type="protein sequence ID" value="ABA48229"/>
    <property type="gene ID" value="BURPS1710b_1961"/>
</dbReference>
<gene>
    <name evidence="2" type="ordered locus">BURPS1710b_1961</name>
</gene>
<accession>Q3JSU4</accession>
<dbReference type="AlphaFoldDB" id="Q3JSU4"/>
<dbReference type="InterPro" id="IPR014956">
    <property type="entry name" value="ParBc_2"/>
</dbReference>
<dbReference type="EMBL" id="CP000124">
    <property type="protein sequence ID" value="ABA48229.1"/>
    <property type="molecule type" value="Genomic_DNA"/>
</dbReference>
<reference evidence="2 3" key="1">
    <citation type="submission" date="2005-09" db="EMBL/GenBank/DDBJ databases">
        <authorList>
            <person name="Woods D.E."/>
            <person name="Nierman W.C."/>
        </authorList>
    </citation>
    <scope>NUCLEOTIDE SEQUENCE [LARGE SCALE GENOMIC DNA]</scope>
    <source>
        <strain evidence="2 3">1710b</strain>
    </source>
</reference>
<dbReference type="SUPFAM" id="SSF110849">
    <property type="entry name" value="ParB/Sulfiredoxin"/>
    <property type="match status" value="1"/>
</dbReference>